<dbReference type="InterPro" id="IPR019559">
    <property type="entry name" value="Cullin_neddylation_domain"/>
</dbReference>
<dbReference type="FunFam" id="1.20.1310.10:FF:000001">
    <property type="entry name" value="Cullin 3"/>
    <property type="match status" value="1"/>
</dbReference>
<dbReference type="InterPro" id="IPR036390">
    <property type="entry name" value="WH_DNA-bd_sf"/>
</dbReference>
<comment type="caution">
    <text evidence="7">The sequence shown here is derived from an EMBL/GenBank/DDBJ whole genome shotgun (WGS) entry which is preliminary data.</text>
</comment>
<dbReference type="InterPro" id="IPR016157">
    <property type="entry name" value="Cullin_CS"/>
</dbReference>
<dbReference type="GO" id="GO:0031625">
    <property type="term" value="F:ubiquitin protein ligase binding"/>
    <property type="evidence" value="ECO:0007669"/>
    <property type="project" value="InterPro"/>
</dbReference>
<evidence type="ECO:0000259" key="6">
    <source>
        <dbReference type="PROSITE" id="PS50069"/>
    </source>
</evidence>
<keyword evidence="3" id="KW-0832">Ubl conjugation</keyword>
<evidence type="ECO:0000256" key="1">
    <source>
        <dbReference type="ARBA" id="ARBA00006019"/>
    </source>
</evidence>
<evidence type="ECO:0000256" key="2">
    <source>
        <dbReference type="ARBA" id="ARBA00022499"/>
    </source>
</evidence>
<dbReference type="SUPFAM" id="SSF46785">
    <property type="entry name" value="Winged helix' DNA-binding domain"/>
    <property type="match status" value="1"/>
</dbReference>
<dbReference type="AlphaFoldDB" id="A0AAW2YJP5"/>
<name>A0AAW2YJP5_9EUKA</name>
<evidence type="ECO:0000256" key="3">
    <source>
        <dbReference type="ARBA" id="ARBA00022843"/>
    </source>
</evidence>
<dbReference type="PROSITE" id="PS50069">
    <property type="entry name" value="CULLIN_2"/>
    <property type="match status" value="1"/>
</dbReference>
<organism evidence="7 8">
    <name type="scientific">Acrasis kona</name>
    <dbReference type="NCBI Taxonomy" id="1008807"/>
    <lineage>
        <taxon>Eukaryota</taxon>
        <taxon>Discoba</taxon>
        <taxon>Heterolobosea</taxon>
        <taxon>Tetramitia</taxon>
        <taxon>Eutetramitia</taxon>
        <taxon>Acrasidae</taxon>
        <taxon>Acrasis</taxon>
    </lineage>
</organism>
<reference evidence="7 8" key="1">
    <citation type="submission" date="2024-03" db="EMBL/GenBank/DDBJ databases">
        <title>The Acrasis kona genome and developmental transcriptomes reveal deep origins of eukaryotic multicellular pathways.</title>
        <authorList>
            <person name="Sheikh S."/>
            <person name="Fu C.-J."/>
            <person name="Brown M.W."/>
            <person name="Baldauf S.L."/>
        </authorList>
    </citation>
    <scope>NUCLEOTIDE SEQUENCE [LARGE SCALE GENOMIC DNA]</scope>
    <source>
        <strain evidence="7 8">ATCC MYA-3509</strain>
    </source>
</reference>
<dbReference type="Pfam" id="PF10557">
    <property type="entry name" value="Cullin_Nedd8"/>
    <property type="match status" value="1"/>
</dbReference>
<dbReference type="InterPro" id="IPR016158">
    <property type="entry name" value="Cullin_homology"/>
</dbReference>
<keyword evidence="2" id="KW-1017">Isopeptide bond</keyword>
<proteinExistence type="inferred from homology"/>
<dbReference type="SMART" id="SM00182">
    <property type="entry name" value="CULLIN"/>
    <property type="match status" value="1"/>
</dbReference>
<dbReference type="SUPFAM" id="SSF74788">
    <property type="entry name" value="Cullin repeat-like"/>
    <property type="match status" value="1"/>
</dbReference>
<comment type="similarity">
    <text evidence="1 4 5">Belongs to the cullin family.</text>
</comment>
<dbReference type="Gene3D" id="3.30.230.130">
    <property type="entry name" value="Cullin, Chain C, Domain 2"/>
    <property type="match status" value="1"/>
</dbReference>
<dbReference type="Proteomes" id="UP001431209">
    <property type="component" value="Unassembled WGS sequence"/>
</dbReference>
<dbReference type="FunFam" id="1.20.1310.10:FF:000002">
    <property type="entry name" value="cullin-3 isoform X1"/>
    <property type="match status" value="1"/>
</dbReference>
<dbReference type="SMART" id="SM00884">
    <property type="entry name" value="Cullin_Nedd8"/>
    <property type="match status" value="1"/>
</dbReference>
<sequence>MLIPKNIIDRLTVTAQDATSFITVITRAIDDIYEERATNMNFRDLYDKAHRLVTNKYGEKLYQAVQTTIERHTKGISENVKKEKDDTFLEKLLKVWEKYRKSASIIRDIMLFLDEQWVERHSTHDKKILTVFEQGIYIFRMEVLIKLTDRVQRLMLFIIQRERDGGEKADKFLLRNLTQMMVEIEKEKVYIPVFETKFLSESHVYYKKEAQRIFDSSTAPVYLRTIQQRLKEETDRAERCFDPDTRAKIEKVVKDEMIEAYKDTVVSKEGSGVLVMLQNKEEDQLRLVYDVLSLVEGALQPTIEIFCQYVTKQGFQIVQEDDKSLSDLNNKDRNYISLVNQVIELRVYYDNLLLKAFSTVAKGNRIRDQDFSKAIKEAFDNVVNQNKRFPEYLSLLLDTKLKKGKQAVEDEQLDTFFDQVIMVFRHVREKDIFERYYKEHLAQRLLEERSASDDAEKLFLTKLKADFGYQFTAKLEGMFKDMKISKDLMDEWKHFADQLKEADKPPVDMTVQVLTHGYWPVSSAARCEYPDPALSRSTEIFSKFYLSKHSGRKLTWQNNMGTCSMIANGYLSKFEFTVSTYQMAILMLFNENEELSMNAIQDATKISPSDLKKNLLYLCKPADDDVKTKKFSKLITARAGGAAASSAVDEDDGKEKKKTTINKDTIFKPNDKFKSKKLRMKLLPPVVREDEEKKSETDQQIEEERKWVVDAVIVRIMKARRFLKHSELILEVTNQLHNRFMPKPQLIKQRVENLIEREYLAREDNDRTNYKYLA</sequence>
<evidence type="ECO:0000313" key="7">
    <source>
        <dbReference type="EMBL" id="KAL0477261.1"/>
    </source>
</evidence>
<feature type="domain" description="Cullin family profile" evidence="6">
    <location>
        <begin position="388"/>
        <end position="619"/>
    </location>
</feature>
<dbReference type="PROSITE" id="PS01256">
    <property type="entry name" value="CULLIN_1"/>
    <property type="match status" value="1"/>
</dbReference>
<dbReference type="Pfam" id="PF00888">
    <property type="entry name" value="Cullin"/>
    <property type="match status" value="1"/>
</dbReference>
<evidence type="ECO:0000313" key="8">
    <source>
        <dbReference type="Proteomes" id="UP001431209"/>
    </source>
</evidence>
<dbReference type="FunFam" id="1.10.10.10:FF:000014">
    <property type="entry name" value="Cullin 1"/>
    <property type="match status" value="1"/>
</dbReference>
<dbReference type="EMBL" id="JAOPGA020000155">
    <property type="protein sequence ID" value="KAL0477261.1"/>
    <property type="molecule type" value="Genomic_DNA"/>
</dbReference>
<dbReference type="InterPro" id="IPR001373">
    <property type="entry name" value="Cullin_N"/>
</dbReference>
<dbReference type="Gene3D" id="1.10.10.10">
    <property type="entry name" value="Winged helix-like DNA-binding domain superfamily/Winged helix DNA-binding domain"/>
    <property type="match status" value="1"/>
</dbReference>
<dbReference type="InterPro" id="IPR059120">
    <property type="entry name" value="Cullin-like_AB"/>
</dbReference>
<dbReference type="InterPro" id="IPR036388">
    <property type="entry name" value="WH-like_DNA-bd_sf"/>
</dbReference>
<dbReference type="Gene3D" id="1.20.1310.10">
    <property type="entry name" value="Cullin Repeats"/>
    <property type="match status" value="4"/>
</dbReference>
<dbReference type="InterPro" id="IPR036317">
    <property type="entry name" value="Cullin_homology_sf"/>
</dbReference>
<dbReference type="GO" id="GO:0006511">
    <property type="term" value="P:ubiquitin-dependent protein catabolic process"/>
    <property type="evidence" value="ECO:0007669"/>
    <property type="project" value="InterPro"/>
</dbReference>
<gene>
    <name evidence="7" type="ORF">AKO1_005845</name>
</gene>
<dbReference type="PANTHER" id="PTHR11932">
    <property type="entry name" value="CULLIN"/>
    <property type="match status" value="1"/>
</dbReference>
<evidence type="ECO:0000256" key="5">
    <source>
        <dbReference type="RuleBase" id="RU003829"/>
    </source>
</evidence>
<dbReference type="InterPro" id="IPR045093">
    <property type="entry name" value="Cullin"/>
</dbReference>
<evidence type="ECO:0000256" key="4">
    <source>
        <dbReference type="PROSITE-ProRule" id="PRU00330"/>
    </source>
</evidence>
<dbReference type="InterPro" id="IPR016159">
    <property type="entry name" value="Cullin_repeat-like_dom_sf"/>
</dbReference>
<protein>
    <submittedName>
        <fullName evidence="7">Cullin C</fullName>
    </submittedName>
</protein>
<dbReference type="GO" id="GO:0031461">
    <property type="term" value="C:cullin-RING ubiquitin ligase complex"/>
    <property type="evidence" value="ECO:0007669"/>
    <property type="project" value="InterPro"/>
</dbReference>
<dbReference type="Pfam" id="PF26557">
    <property type="entry name" value="Cullin_AB"/>
    <property type="match status" value="1"/>
</dbReference>
<accession>A0AAW2YJP5</accession>
<dbReference type="SUPFAM" id="SSF75632">
    <property type="entry name" value="Cullin homology domain"/>
    <property type="match status" value="1"/>
</dbReference>
<keyword evidence="8" id="KW-1185">Reference proteome</keyword>